<proteinExistence type="predicted"/>
<comment type="caution">
    <text evidence="2">The sequence shown here is derived from an EMBL/GenBank/DDBJ whole genome shotgun (WGS) entry which is preliminary data.</text>
</comment>
<feature type="region of interest" description="Disordered" evidence="1">
    <location>
        <begin position="313"/>
        <end position="337"/>
    </location>
</feature>
<feature type="compositionally biased region" description="Polar residues" evidence="1">
    <location>
        <begin position="158"/>
        <end position="184"/>
    </location>
</feature>
<feature type="region of interest" description="Disordered" evidence="1">
    <location>
        <begin position="1"/>
        <end position="238"/>
    </location>
</feature>
<accession>A0ABD2Q377</accession>
<feature type="compositionally biased region" description="Polar residues" evidence="1">
    <location>
        <begin position="326"/>
        <end position="337"/>
    </location>
</feature>
<feature type="compositionally biased region" description="Polar residues" evidence="1">
    <location>
        <begin position="55"/>
        <end position="72"/>
    </location>
</feature>
<dbReference type="Proteomes" id="UP001626550">
    <property type="component" value="Unassembled WGS sequence"/>
</dbReference>
<feature type="compositionally biased region" description="Polar residues" evidence="1">
    <location>
        <begin position="526"/>
        <end position="544"/>
    </location>
</feature>
<feature type="region of interest" description="Disordered" evidence="1">
    <location>
        <begin position="523"/>
        <end position="544"/>
    </location>
</feature>
<dbReference type="AlphaFoldDB" id="A0ABD2Q377"/>
<name>A0ABD2Q377_9PLAT</name>
<feature type="compositionally biased region" description="Polar residues" evidence="1">
    <location>
        <begin position="1"/>
        <end position="19"/>
    </location>
</feature>
<gene>
    <name evidence="2" type="ORF">Ciccas_007320</name>
</gene>
<dbReference type="EMBL" id="JBJKFK010001107">
    <property type="protein sequence ID" value="KAL3314071.1"/>
    <property type="molecule type" value="Genomic_DNA"/>
</dbReference>
<evidence type="ECO:0000313" key="3">
    <source>
        <dbReference type="Proteomes" id="UP001626550"/>
    </source>
</evidence>
<feature type="compositionally biased region" description="Polar residues" evidence="1">
    <location>
        <begin position="193"/>
        <end position="212"/>
    </location>
</feature>
<feature type="compositionally biased region" description="Low complexity" evidence="1">
    <location>
        <begin position="79"/>
        <end position="102"/>
    </location>
</feature>
<protein>
    <submittedName>
        <fullName evidence="2">Uncharacterized protein</fullName>
    </submittedName>
</protein>
<sequence>MAKANRSNQKSQATTNSAGPSVGNVVPPMETPNNLFMQSYRPEMDPMMQARTAIPKTTTLGTLLASNNTPTPELSGMRYPSPYSQPQQCPDYPQPQRISRPPSNAPAPSPNSCKSPVVHPGSSPGAAPVPCSPQQLIMGPPTPGQGPISPNNPPRRQGATSNWTGATNPGSPYQPMETSCSRPSSVGGVPASPMSNTPGFNAPPSQHSSATCSPKGPWNQMPGSHEQLPDPSTSSSNPFSVAAISADLVPSTDRSKLMSILADRVRGHQKSPTATESSTVSLINYSCPPTVAHLIRISCKLVAPELVGSPLEKRKTSLDQMAPRSTKPSPASTPMNSIVSSHIDDVITGVVSEASAYADARMAATANAPVSSPTRATSAQQQQPLARPFFQQPNPNFMSQNFYQSSMRPKVPPQMPRNQGIDPSMMQAQRLPGQPTSIDMMSQQAAQPHFFHQQAQPPQQPLMRPGPRTQLLANPQFSVAGSQANQLQCQQRFNTPTQPGFMPTFYAGATTTATGPGQFRAMSGYPMNNPNAQQNLNYPQQKQM</sequence>
<organism evidence="2 3">
    <name type="scientific">Cichlidogyrus casuarinus</name>
    <dbReference type="NCBI Taxonomy" id="1844966"/>
    <lineage>
        <taxon>Eukaryota</taxon>
        <taxon>Metazoa</taxon>
        <taxon>Spiralia</taxon>
        <taxon>Lophotrochozoa</taxon>
        <taxon>Platyhelminthes</taxon>
        <taxon>Monogenea</taxon>
        <taxon>Monopisthocotylea</taxon>
        <taxon>Dactylogyridea</taxon>
        <taxon>Ancyrocephalidae</taxon>
        <taxon>Cichlidogyrus</taxon>
    </lineage>
</organism>
<reference evidence="2 3" key="1">
    <citation type="submission" date="2024-11" db="EMBL/GenBank/DDBJ databases">
        <title>Adaptive evolution of stress response genes in parasites aligns with host niche diversity.</title>
        <authorList>
            <person name="Hahn C."/>
            <person name="Resl P."/>
        </authorList>
    </citation>
    <scope>NUCLEOTIDE SEQUENCE [LARGE SCALE GENOMIC DNA]</scope>
    <source>
        <strain evidence="2">EGGRZ-B1_66</strain>
        <tissue evidence="2">Body</tissue>
    </source>
</reference>
<evidence type="ECO:0000256" key="1">
    <source>
        <dbReference type="SAM" id="MobiDB-lite"/>
    </source>
</evidence>
<evidence type="ECO:0000313" key="2">
    <source>
        <dbReference type="EMBL" id="KAL3314071.1"/>
    </source>
</evidence>
<keyword evidence="3" id="KW-1185">Reference proteome</keyword>